<dbReference type="NCBIfam" id="TIGR00872">
    <property type="entry name" value="gnd_rel"/>
    <property type="match status" value="1"/>
</dbReference>
<sequence length="304" mass="32458">MRMAMIGLGKMGGNMARRLCRGGIEVVGYNRSPEIVNALAAEEGMVPAGALREAVEKLTAPRVVWLMLPSGAPTEQAIEELNALLEQGDVIVDGGNSNYHDSQRRGATVAKAGIGYVDAGTSGGIWGLDNGYCLMVGGARDAVALVEPALKVLAPAPERGWAHVGPVGAGHFTKMIHNGIEYGMMQAMAEGFALMKGKSEFNLDLAQISELWRHSSVVRSWLLDLTADALKQDQQLDDIAPYVPDSGEGRWTVVESIDQGTAAPVLSLALSMRFTSQDEEGYDFKLLSMMRNAFGGHAVKKAGE</sequence>
<dbReference type="Gene3D" id="3.40.50.720">
    <property type="entry name" value="NAD(P)-binding Rossmann-like Domain"/>
    <property type="match status" value="1"/>
</dbReference>
<dbReference type="KEGG" id="tee:Tel_04455"/>
<dbReference type="AlphaFoldDB" id="A0A0S2TBC3"/>
<dbReference type="Pfam" id="PF03446">
    <property type="entry name" value="NAD_binding_2"/>
    <property type="match status" value="1"/>
</dbReference>
<dbReference type="GO" id="GO:0006098">
    <property type="term" value="P:pentose-phosphate shunt"/>
    <property type="evidence" value="ECO:0007669"/>
    <property type="project" value="UniProtKB-UniPathway"/>
</dbReference>
<dbReference type="GO" id="GO:0019521">
    <property type="term" value="P:D-gluconate metabolic process"/>
    <property type="evidence" value="ECO:0007669"/>
    <property type="project" value="UniProtKB-KW"/>
</dbReference>
<comment type="similarity">
    <text evidence="2">Belongs to the 6-phosphogluconate dehydrogenase family.</text>
</comment>
<dbReference type="SUPFAM" id="SSF48179">
    <property type="entry name" value="6-phosphogluconate dehydrogenase C-terminal domain-like"/>
    <property type="match status" value="1"/>
</dbReference>
<evidence type="ECO:0000256" key="1">
    <source>
        <dbReference type="ARBA" id="ARBA00004959"/>
    </source>
</evidence>
<evidence type="ECO:0000313" key="6">
    <source>
        <dbReference type="EMBL" id="ALP52456.1"/>
    </source>
</evidence>
<dbReference type="InterPro" id="IPR006183">
    <property type="entry name" value="Pgluconate_DH"/>
</dbReference>
<proteinExistence type="inferred from homology"/>
<dbReference type="GO" id="GO:0016054">
    <property type="term" value="P:organic acid catabolic process"/>
    <property type="evidence" value="ECO:0007669"/>
    <property type="project" value="UniProtKB-ARBA"/>
</dbReference>
<keyword evidence="7" id="KW-1185">Reference proteome</keyword>
<dbReference type="InterPro" id="IPR004849">
    <property type="entry name" value="6DGDH_YqeC"/>
</dbReference>
<evidence type="ECO:0000256" key="2">
    <source>
        <dbReference type="ARBA" id="ARBA00008419"/>
    </source>
</evidence>
<dbReference type="NCBIfam" id="NF007161">
    <property type="entry name" value="PRK09599.1"/>
    <property type="match status" value="1"/>
</dbReference>
<dbReference type="InterPro" id="IPR008927">
    <property type="entry name" value="6-PGluconate_DH-like_C_sf"/>
</dbReference>
<dbReference type="EMBL" id="CP013099">
    <property type="protein sequence ID" value="ALP52456.1"/>
    <property type="molecule type" value="Genomic_DNA"/>
</dbReference>
<dbReference type="STRING" id="1748243.Tel_04455"/>
<dbReference type="UniPathway" id="UPA00115"/>
<reference evidence="6" key="1">
    <citation type="submission" date="2015-10" db="EMBL/GenBank/DDBJ databases">
        <title>Description of Candidatus Tenderia electrophaga gen. nov, sp. nov., an Uncultivated Electroautotroph from a Biocathode Enrichment.</title>
        <authorList>
            <person name="Eddie B.J."/>
            <person name="Malanoski A.P."/>
            <person name="Wang Z."/>
            <person name="Hall R.J."/>
            <person name="Oh S.D."/>
            <person name="Heiner C."/>
            <person name="Lin B."/>
            <person name="Strycharz-Glaven S.M."/>
        </authorList>
    </citation>
    <scope>NUCLEOTIDE SEQUENCE [LARGE SCALE GENOMIC DNA]</scope>
    <source>
        <strain evidence="6">NRL1</strain>
    </source>
</reference>
<dbReference type="GO" id="GO:0004616">
    <property type="term" value="F:phosphogluconate dehydrogenase (decarboxylating) activity"/>
    <property type="evidence" value="ECO:0007669"/>
    <property type="project" value="InterPro"/>
</dbReference>
<dbReference type="PROSITE" id="PS00895">
    <property type="entry name" value="3_HYDROXYISOBUT_DH"/>
    <property type="match status" value="1"/>
</dbReference>
<dbReference type="InterPro" id="IPR002204">
    <property type="entry name" value="3-OH-isobutyrate_DH-rel_CS"/>
</dbReference>
<evidence type="ECO:0000313" key="7">
    <source>
        <dbReference type="Proteomes" id="UP000055136"/>
    </source>
</evidence>
<evidence type="ECO:0000256" key="4">
    <source>
        <dbReference type="ARBA" id="ARBA00023064"/>
    </source>
</evidence>
<dbReference type="InterPro" id="IPR006115">
    <property type="entry name" value="6PGDH_NADP-bd"/>
</dbReference>
<dbReference type="InterPro" id="IPR036291">
    <property type="entry name" value="NAD(P)-bd_dom_sf"/>
</dbReference>
<dbReference type="PRINTS" id="PR00076">
    <property type="entry name" value="6PGDHDRGNASE"/>
</dbReference>
<dbReference type="Gene3D" id="1.10.1040.10">
    <property type="entry name" value="N-(1-d-carboxylethyl)-l-norvaline Dehydrogenase, domain 2"/>
    <property type="match status" value="1"/>
</dbReference>
<dbReference type="Proteomes" id="UP000055136">
    <property type="component" value="Chromosome"/>
</dbReference>
<dbReference type="PANTHER" id="PTHR11811">
    <property type="entry name" value="6-PHOSPHOGLUCONATE DEHYDROGENASE"/>
    <property type="match status" value="1"/>
</dbReference>
<keyword evidence="3" id="KW-0560">Oxidoreductase</keyword>
<dbReference type="GO" id="GO:0050661">
    <property type="term" value="F:NADP binding"/>
    <property type="evidence" value="ECO:0007669"/>
    <property type="project" value="InterPro"/>
</dbReference>
<keyword evidence="4" id="KW-0311">Gluconate utilization</keyword>
<organism evidence="6 7">
    <name type="scientific">Candidatus Tenderia electrophaga</name>
    <dbReference type="NCBI Taxonomy" id="1748243"/>
    <lineage>
        <taxon>Bacteria</taxon>
        <taxon>Pseudomonadati</taxon>
        <taxon>Pseudomonadota</taxon>
        <taxon>Gammaproteobacteria</taxon>
        <taxon>Candidatus Tenderiales</taxon>
        <taxon>Candidatus Tenderiaceae</taxon>
        <taxon>Candidatus Tenderia</taxon>
    </lineage>
</organism>
<feature type="domain" description="6-phosphogluconate dehydrogenase C-terminal" evidence="5">
    <location>
        <begin position="170"/>
        <end position="304"/>
    </location>
</feature>
<dbReference type="SUPFAM" id="SSF51735">
    <property type="entry name" value="NAD(P)-binding Rossmann-fold domains"/>
    <property type="match status" value="1"/>
</dbReference>
<accession>A0A0S2TBC3</accession>
<dbReference type="SMART" id="SM01350">
    <property type="entry name" value="6PGD"/>
    <property type="match status" value="1"/>
</dbReference>
<comment type="pathway">
    <text evidence="1">Carbohydrate degradation; pentose phosphate pathway.</text>
</comment>
<protein>
    <submittedName>
        <fullName evidence="6">6-phosphogluconate dehydrogenase</fullName>
    </submittedName>
</protein>
<dbReference type="InterPro" id="IPR013328">
    <property type="entry name" value="6PGD_dom2"/>
</dbReference>
<gene>
    <name evidence="6" type="ORF">Tel_04455</name>
</gene>
<dbReference type="InterPro" id="IPR006114">
    <property type="entry name" value="6PGDH_C"/>
</dbReference>
<evidence type="ECO:0000259" key="5">
    <source>
        <dbReference type="SMART" id="SM01350"/>
    </source>
</evidence>
<dbReference type="Pfam" id="PF00393">
    <property type="entry name" value="6PGD"/>
    <property type="match status" value="1"/>
</dbReference>
<name>A0A0S2TBC3_9GAMM</name>
<evidence type="ECO:0000256" key="3">
    <source>
        <dbReference type="ARBA" id="ARBA00023002"/>
    </source>
</evidence>